<protein>
    <submittedName>
        <fullName evidence="2">Uncharacterized protein</fullName>
    </submittedName>
</protein>
<evidence type="ECO:0000256" key="1">
    <source>
        <dbReference type="SAM" id="MobiDB-lite"/>
    </source>
</evidence>
<dbReference type="eggNOG" id="ENOG502RNE7">
    <property type="taxonomic scope" value="Eukaryota"/>
</dbReference>
<evidence type="ECO:0000313" key="3">
    <source>
        <dbReference type="Proteomes" id="UP000016932"/>
    </source>
</evidence>
<dbReference type="Proteomes" id="UP000016932">
    <property type="component" value="Unassembled WGS sequence"/>
</dbReference>
<dbReference type="VEuPathDB" id="FungiDB:MYCFIDRAFT_90278"/>
<dbReference type="OrthoDB" id="341730at2759"/>
<dbReference type="KEGG" id="pfj:MYCFIDRAFT_90278"/>
<dbReference type="AlphaFoldDB" id="M3B2A1"/>
<dbReference type="GeneID" id="19342851"/>
<sequence>MPKRKAQALDAQPASKQTRSTKTQQSIYTFSSVAKPNVAANEGKKRKTVHPREATPPPAPVAKSIAKTSKRKREAIADDSDEEIIVASKAPEFKAPPQPKVSATPRAKRVKNAPPPTPQETPSKKAAALFDRLKIDGNARAIPLDLPQQQLTYDTPPKTP</sequence>
<dbReference type="RefSeq" id="XP_007926728.1">
    <property type="nucleotide sequence ID" value="XM_007928537.1"/>
</dbReference>
<dbReference type="STRING" id="383855.M3B2A1"/>
<evidence type="ECO:0000313" key="2">
    <source>
        <dbReference type="EMBL" id="EME83537.1"/>
    </source>
</evidence>
<organism evidence="2 3">
    <name type="scientific">Pseudocercospora fijiensis (strain CIRAD86)</name>
    <name type="common">Black leaf streak disease fungus</name>
    <name type="synonym">Mycosphaerella fijiensis</name>
    <dbReference type="NCBI Taxonomy" id="383855"/>
    <lineage>
        <taxon>Eukaryota</taxon>
        <taxon>Fungi</taxon>
        <taxon>Dikarya</taxon>
        <taxon>Ascomycota</taxon>
        <taxon>Pezizomycotina</taxon>
        <taxon>Dothideomycetes</taxon>
        <taxon>Dothideomycetidae</taxon>
        <taxon>Mycosphaerellales</taxon>
        <taxon>Mycosphaerellaceae</taxon>
        <taxon>Pseudocercospora</taxon>
    </lineage>
</organism>
<keyword evidence="3" id="KW-1185">Reference proteome</keyword>
<dbReference type="HOGENOM" id="CLU_1656344_0_0_1"/>
<dbReference type="EMBL" id="KB446558">
    <property type="protein sequence ID" value="EME83537.1"/>
    <property type="molecule type" value="Genomic_DNA"/>
</dbReference>
<feature type="non-terminal residue" evidence="2">
    <location>
        <position position="160"/>
    </location>
</feature>
<gene>
    <name evidence="2" type="ORF">MYCFIDRAFT_90278</name>
</gene>
<proteinExistence type="predicted"/>
<feature type="region of interest" description="Disordered" evidence="1">
    <location>
        <begin position="1"/>
        <end position="125"/>
    </location>
</feature>
<accession>M3B2A1</accession>
<feature type="compositionally biased region" description="Polar residues" evidence="1">
    <location>
        <begin position="14"/>
        <end position="34"/>
    </location>
</feature>
<reference evidence="2 3" key="1">
    <citation type="journal article" date="2012" name="PLoS Pathog.">
        <title>Diverse lifestyles and strategies of plant pathogenesis encoded in the genomes of eighteen Dothideomycetes fungi.</title>
        <authorList>
            <person name="Ohm R.A."/>
            <person name="Feau N."/>
            <person name="Henrissat B."/>
            <person name="Schoch C.L."/>
            <person name="Horwitz B.A."/>
            <person name="Barry K.W."/>
            <person name="Condon B.J."/>
            <person name="Copeland A.C."/>
            <person name="Dhillon B."/>
            <person name="Glaser F."/>
            <person name="Hesse C.N."/>
            <person name="Kosti I."/>
            <person name="LaButti K."/>
            <person name="Lindquist E.A."/>
            <person name="Lucas S."/>
            <person name="Salamov A.A."/>
            <person name="Bradshaw R.E."/>
            <person name="Ciuffetti L."/>
            <person name="Hamelin R.C."/>
            <person name="Kema G.H.J."/>
            <person name="Lawrence C."/>
            <person name="Scott J.A."/>
            <person name="Spatafora J.W."/>
            <person name="Turgeon B.G."/>
            <person name="de Wit P.J.G.M."/>
            <person name="Zhong S."/>
            <person name="Goodwin S.B."/>
            <person name="Grigoriev I.V."/>
        </authorList>
    </citation>
    <scope>NUCLEOTIDE SEQUENCE [LARGE SCALE GENOMIC DNA]</scope>
    <source>
        <strain evidence="2 3">CIRAD86</strain>
    </source>
</reference>
<name>M3B2A1_PSEFD</name>